<dbReference type="Gene3D" id="3.30.300.20">
    <property type="match status" value="1"/>
</dbReference>
<reference evidence="1 2" key="1">
    <citation type="submission" date="2023-11" db="EMBL/GenBank/DDBJ databases">
        <title>A Novel Polar Bacteriovorax (B. antarcticus) Isolated from the Biocrust in Antarctica.</title>
        <authorList>
            <person name="Mun W."/>
            <person name="Choi S.Y."/>
            <person name="Mitchell R.J."/>
        </authorList>
    </citation>
    <scope>NUCLEOTIDE SEQUENCE [LARGE SCALE GENOMIC DNA]</scope>
    <source>
        <strain evidence="1 2">PP10</strain>
    </source>
</reference>
<dbReference type="InterPro" id="IPR015946">
    <property type="entry name" value="KH_dom-like_a/b"/>
</dbReference>
<dbReference type="InterPro" id="IPR036102">
    <property type="entry name" value="OsmC/Ohrsf"/>
</dbReference>
<sequence>MSSYVINLEWKKESEDFSYEKYNRNHTISFSGNQTLKNSASPEYLGNSDMSNPEELLASALASCHMLTFLAIASKSGYVVESYTCKAEAILGKNAEGRISVTEINLTPEISYSGDKRPSEEQLKSLHEKAHKNCFIAQSLQSKVNVL</sequence>
<dbReference type="InterPro" id="IPR003718">
    <property type="entry name" value="OsmC/Ohr_fam"/>
</dbReference>
<dbReference type="Pfam" id="PF02566">
    <property type="entry name" value="OsmC"/>
    <property type="match status" value="1"/>
</dbReference>
<dbReference type="Proteomes" id="UP001302274">
    <property type="component" value="Unassembled WGS sequence"/>
</dbReference>
<dbReference type="EC" id="1.11.1.-" evidence="1"/>
<keyword evidence="1" id="KW-0560">Oxidoreductase</keyword>
<dbReference type="RefSeq" id="WP_323574891.1">
    <property type="nucleotide sequence ID" value="NZ_JAYGJQ010000001.1"/>
</dbReference>
<dbReference type="InterPro" id="IPR052707">
    <property type="entry name" value="OsmC_Ohr_Peroxiredoxin"/>
</dbReference>
<accession>A0ABU5VQR7</accession>
<dbReference type="PANTHER" id="PTHR42830:SF2">
    <property type="entry name" value="OSMC_OHR FAMILY PROTEIN"/>
    <property type="match status" value="1"/>
</dbReference>
<evidence type="ECO:0000313" key="1">
    <source>
        <dbReference type="EMBL" id="MEA9355384.1"/>
    </source>
</evidence>
<keyword evidence="2" id="KW-1185">Reference proteome</keyword>
<comment type="caution">
    <text evidence="1">The sequence shown here is derived from an EMBL/GenBank/DDBJ whole genome shotgun (WGS) entry which is preliminary data.</text>
</comment>
<keyword evidence="1" id="KW-0575">Peroxidase</keyword>
<gene>
    <name evidence="1" type="ORF">SHI21_04195</name>
</gene>
<protein>
    <submittedName>
        <fullName evidence="1">OsmC family protein</fullName>
        <ecNumber evidence="1">1.11.1.-</ecNumber>
    </submittedName>
</protein>
<proteinExistence type="predicted"/>
<dbReference type="EMBL" id="JAYGJQ010000001">
    <property type="protein sequence ID" value="MEA9355384.1"/>
    <property type="molecule type" value="Genomic_DNA"/>
</dbReference>
<name>A0ABU5VQR7_9BACT</name>
<dbReference type="SUPFAM" id="SSF82784">
    <property type="entry name" value="OsmC-like"/>
    <property type="match status" value="1"/>
</dbReference>
<dbReference type="GO" id="GO:0004601">
    <property type="term" value="F:peroxidase activity"/>
    <property type="evidence" value="ECO:0007669"/>
    <property type="project" value="UniProtKB-KW"/>
</dbReference>
<organism evidence="1 2">
    <name type="scientific">Bacteriovorax antarcticus</name>
    <dbReference type="NCBI Taxonomy" id="3088717"/>
    <lineage>
        <taxon>Bacteria</taxon>
        <taxon>Pseudomonadati</taxon>
        <taxon>Bdellovibrionota</taxon>
        <taxon>Bacteriovoracia</taxon>
        <taxon>Bacteriovoracales</taxon>
        <taxon>Bacteriovoracaceae</taxon>
        <taxon>Bacteriovorax</taxon>
    </lineage>
</organism>
<evidence type="ECO:0000313" key="2">
    <source>
        <dbReference type="Proteomes" id="UP001302274"/>
    </source>
</evidence>
<dbReference type="PANTHER" id="PTHR42830">
    <property type="entry name" value="OSMOTICALLY INDUCIBLE FAMILY PROTEIN"/>
    <property type="match status" value="1"/>
</dbReference>